<accession>A0A0E9U3V7</accession>
<organism evidence="1">
    <name type="scientific">Anguilla anguilla</name>
    <name type="common">European freshwater eel</name>
    <name type="synonym">Muraena anguilla</name>
    <dbReference type="NCBI Taxonomy" id="7936"/>
    <lineage>
        <taxon>Eukaryota</taxon>
        <taxon>Metazoa</taxon>
        <taxon>Chordata</taxon>
        <taxon>Craniata</taxon>
        <taxon>Vertebrata</taxon>
        <taxon>Euteleostomi</taxon>
        <taxon>Actinopterygii</taxon>
        <taxon>Neopterygii</taxon>
        <taxon>Teleostei</taxon>
        <taxon>Anguilliformes</taxon>
        <taxon>Anguillidae</taxon>
        <taxon>Anguilla</taxon>
    </lineage>
</organism>
<reference evidence="1" key="1">
    <citation type="submission" date="2014-11" db="EMBL/GenBank/DDBJ databases">
        <authorList>
            <person name="Amaro Gonzalez C."/>
        </authorList>
    </citation>
    <scope>NUCLEOTIDE SEQUENCE</scope>
</reference>
<protein>
    <submittedName>
        <fullName evidence="1">Uncharacterized protein</fullName>
    </submittedName>
</protein>
<sequence>MSPCLPSVVEKMILPSTSALISGKATLWGHSTGFRRELCPSPQADKLPHTYPNDFINYLGYALGRCCFLHWSHLARNVMSRMVRAYSPLGPAS</sequence>
<dbReference type="AlphaFoldDB" id="A0A0E9U3V7"/>
<evidence type="ECO:0000313" key="1">
    <source>
        <dbReference type="EMBL" id="JAH60604.1"/>
    </source>
</evidence>
<dbReference type="EMBL" id="GBXM01047973">
    <property type="protein sequence ID" value="JAH60604.1"/>
    <property type="molecule type" value="Transcribed_RNA"/>
</dbReference>
<reference evidence="1" key="2">
    <citation type="journal article" date="2015" name="Fish Shellfish Immunol.">
        <title>Early steps in the European eel (Anguilla anguilla)-Vibrio vulnificus interaction in the gills: Role of the RtxA13 toxin.</title>
        <authorList>
            <person name="Callol A."/>
            <person name="Pajuelo D."/>
            <person name="Ebbesson L."/>
            <person name="Teles M."/>
            <person name="MacKenzie S."/>
            <person name="Amaro C."/>
        </authorList>
    </citation>
    <scope>NUCLEOTIDE SEQUENCE</scope>
</reference>
<proteinExistence type="predicted"/>
<name>A0A0E9U3V7_ANGAN</name>